<evidence type="ECO:0000313" key="2">
    <source>
        <dbReference type="EMBL" id="PPR05113.1"/>
    </source>
</evidence>
<dbReference type="EMBL" id="NHYE01000518">
    <property type="protein sequence ID" value="PPR05113.1"/>
    <property type="molecule type" value="Genomic_DNA"/>
</dbReference>
<protein>
    <submittedName>
        <fullName evidence="2">Uncharacterized protein</fullName>
    </submittedName>
</protein>
<dbReference type="InParanoid" id="A0A409YQ28"/>
<feature type="region of interest" description="Disordered" evidence="1">
    <location>
        <begin position="31"/>
        <end position="65"/>
    </location>
</feature>
<gene>
    <name evidence="2" type="ORF">CVT26_012349</name>
</gene>
<name>A0A409YQ28_9AGAR</name>
<comment type="caution">
    <text evidence="2">The sequence shown here is derived from an EMBL/GenBank/DDBJ whole genome shotgun (WGS) entry which is preliminary data.</text>
</comment>
<dbReference type="Proteomes" id="UP000284706">
    <property type="component" value="Unassembled WGS sequence"/>
</dbReference>
<dbReference type="AlphaFoldDB" id="A0A409YQ28"/>
<organism evidence="2 3">
    <name type="scientific">Gymnopilus dilepis</name>
    <dbReference type="NCBI Taxonomy" id="231916"/>
    <lineage>
        <taxon>Eukaryota</taxon>
        <taxon>Fungi</taxon>
        <taxon>Dikarya</taxon>
        <taxon>Basidiomycota</taxon>
        <taxon>Agaricomycotina</taxon>
        <taxon>Agaricomycetes</taxon>
        <taxon>Agaricomycetidae</taxon>
        <taxon>Agaricales</taxon>
        <taxon>Agaricineae</taxon>
        <taxon>Hymenogastraceae</taxon>
        <taxon>Gymnopilus</taxon>
    </lineage>
</organism>
<sequence>MSSDGWHSHGSAPSYPLPSLAAAASQLAVAPPPLDRPLGHERDGWARSQRAQAAPTCRLLDVGTPTRPPLRRPLFGWHLRAASRSPAASDVVDKPTSQYYCTRIQDTVQRSCPEPSSRHGLGLALSLIRLKFPFPRRYRSLTKDLQIRIFDFHHLKLVIASACSIVGDLHSPFQTLLTIVICCQINKAKAPSHARPHIHGRFC</sequence>
<accession>A0A409YQ28</accession>
<evidence type="ECO:0000256" key="1">
    <source>
        <dbReference type="SAM" id="MobiDB-lite"/>
    </source>
</evidence>
<evidence type="ECO:0000313" key="3">
    <source>
        <dbReference type="Proteomes" id="UP000284706"/>
    </source>
</evidence>
<reference evidence="2 3" key="1">
    <citation type="journal article" date="2018" name="Evol. Lett.">
        <title>Horizontal gene cluster transfer increased hallucinogenic mushroom diversity.</title>
        <authorList>
            <person name="Reynolds H.T."/>
            <person name="Vijayakumar V."/>
            <person name="Gluck-Thaler E."/>
            <person name="Korotkin H.B."/>
            <person name="Matheny P.B."/>
            <person name="Slot J.C."/>
        </authorList>
    </citation>
    <scope>NUCLEOTIDE SEQUENCE [LARGE SCALE GENOMIC DNA]</scope>
    <source>
        <strain evidence="2 3">SRW20</strain>
    </source>
</reference>
<keyword evidence="3" id="KW-1185">Reference proteome</keyword>
<proteinExistence type="predicted"/>